<dbReference type="CDD" id="cd21210">
    <property type="entry name" value="CH_SCP1-like"/>
    <property type="match status" value="1"/>
</dbReference>
<evidence type="ECO:0000313" key="3">
    <source>
        <dbReference type="EMBL" id="PTB67459.1"/>
    </source>
</evidence>
<dbReference type="OrthoDB" id="21595at2759"/>
<feature type="region of interest" description="Disordered" evidence="1">
    <location>
        <begin position="133"/>
        <end position="180"/>
    </location>
</feature>
<dbReference type="PANTHER" id="PTHR47385">
    <property type="entry name" value="CALPONIN"/>
    <property type="match status" value="1"/>
</dbReference>
<feature type="compositionally biased region" description="Pro residues" evidence="1">
    <location>
        <begin position="432"/>
        <end position="452"/>
    </location>
</feature>
<evidence type="ECO:0000313" key="4">
    <source>
        <dbReference type="Proteomes" id="UP000241546"/>
    </source>
</evidence>
<sequence>MASVTSLDKDLRRLRLEKYTPAAANEARAWIEETLGEPLPSKDLLEGLKDGVALCKLVNLALPAPGIKFKKSAMPFVQMENISHFLRACQAPPLNLQQHDMFLTVDLYEQKDPAQVLQCIGAFSRAAHAANPNNFPHPIGPKTAKPASFTGNAKLSPAKPPGSPESVSSWSRRKDEGSTNPAWNIAQYGYMGGASQGNLGIAFGARRQITGSGPQVPSLAEKERIRKEKIAEEERQRQEAQARRQAQLEAEELARAEEEKRWQQETERQKEEERRKILEEKQKWQEEERQWKLTEEKRRKEEAEAEARLEEERRRVRAKSPLKLHGQYLSQYQAEQAGTDEERLREAERREAEYERERQERAADGEVPDSPAKLRGRTGDSRSPKAVNNTSQLSRHESWSQGEREVLHTKWKQHQEDLKEDEREGLASSPMPKSPRPLPNPSGLPGGRPLPDPAKYSSPPREPAQNRTDRFLASNPAPKPFVAQQTYARELGATEERDAEDQRRIQSQDKTKASGWASMSLLEREKELERQRQKEWEEAQKETAAMARGDTGVDGIGGGIDGRWDVSQWSGYTGGDGQNKGSQGIGAGRRQIVGPRPLPTSPGRY</sequence>
<dbReference type="RefSeq" id="XP_024750779.1">
    <property type="nucleotide sequence ID" value="XM_024896951.1"/>
</dbReference>
<feature type="compositionally biased region" description="Basic and acidic residues" evidence="1">
    <location>
        <begin position="252"/>
        <end position="314"/>
    </location>
</feature>
<dbReference type="InterPro" id="IPR036872">
    <property type="entry name" value="CH_dom_sf"/>
</dbReference>
<feature type="compositionally biased region" description="Basic and acidic residues" evidence="1">
    <location>
        <begin position="394"/>
        <end position="425"/>
    </location>
</feature>
<dbReference type="InterPro" id="IPR001715">
    <property type="entry name" value="CH_dom"/>
</dbReference>
<dbReference type="EMBL" id="KZ680211">
    <property type="protein sequence ID" value="PTB67459.1"/>
    <property type="molecule type" value="Genomic_DNA"/>
</dbReference>
<feature type="compositionally biased region" description="Pro residues" evidence="1">
    <location>
        <begin position="596"/>
        <end position="605"/>
    </location>
</feature>
<keyword evidence="4" id="KW-1185">Reference proteome</keyword>
<dbReference type="SUPFAM" id="SSF47576">
    <property type="entry name" value="Calponin-homology domain, CH-domain"/>
    <property type="match status" value="1"/>
</dbReference>
<feature type="compositionally biased region" description="Basic and acidic residues" evidence="1">
    <location>
        <begin position="522"/>
        <end position="541"/>
    </location>
</feature>
<dbReference type="PROSITE" id="PS50021">
    <property type="entry name" value="CH"/>
    <property type="match status" value="1"/>
</dbReference>
<feature type="compositionally biased region" description="Gly residues" evidence="1">
    <location>
        <begin position="572"/>
        <end position="587"/>
    </location>
</feature>
<dbReference type="PANTHER" id="PTHR47385:SF14">
    <property type="entry name" value="TRANSGELIN"/>
    <property type="match status" value="1"/>
</dbReference>
<dbReference type="Proteomes" id="UP000241546">
    <property type="component" value="Unassembled WGS sequence"/>
</dbReference>
<evidence type="ECO:0000259" key="2">
    <source>
        <dbReference type="PROSITE" id="PS50021"/>
    </source>
</evidence>
<dbReference type="GeneID" id="36605069"/>
<reference evidence="4" key="1">
    <citation type="submission" date="2016-07" db="EMBL/GenBank/DDBJ databases">
        <title>Multiple horizontal gene transfer events from other fungi enriched the ability of initially mycotrophic Trichoderma (Ascomycota) to feed on dead plant biomass.</title>
        <authorList>
            <consortium name="DOE Joint Genome Institute"/>
            <person name="Atanasova L."/>
            <person name="Chenthamara K."/>
            <person name="Zhang J."/>
            <person name="Grujic M."/>
            <person name="Henrissat B."/>
            <person name="Kuo A."/>
            <person name="Aerts A."/>
            <person name="Salamov A."/>
            <person name="Lipzen A."/>
            <person name="Labutti K."/>
            <person name="Barry K."/>
            <person name="Miao Y."/>
            <person name="Rahimi M.J."/>
            <person name="Shen Q."/>
            <person name="Grigoriev I.V."/>
            <person name="Kubicek C.P."/>
            <person name="Druzhinina I.S."/>
        </authorList>
    </citation>
    <scope>NUCLEOTIDE SEQUENCE [LARGE SCALE GENOMIC DNA]</scope>
    <source>
        <strain evidence="4">TUCIM 6016</strain>
    </source>
</reference>
<dbReference type="GO" id="GO:0051015">
    <property type="term" value="F:actin filament binding"/>
    <property type="evidence" value="ECO:0007669"/>
    <property type="project" value="TreeGrafter"/>
</dbReference>
<dbReference type="AlphaFoldDB" id="A0A2T4BE31"/>
<evidence type="ECO:0000256" key="1">
    <source>
        <dbReference type="SAM" id="MobiDB-lite"/>
    </source>
</evidence>
<feature type="compositionally biased region" description="Basic and acidic residues" evidence="1">
    <location>
        <begin position="340"/>
        <end position="364"/>
    </location>
</feature>
<dbReference type="PRINTS" id="PR00888">
    <property type="entry name" value="SM22CALPONIN"/>
</dbReference>
<feature type="compositionally biased region" description="Gly residues" evidence="1">
    <location>
        <begin position="552"/>
        <end position="561"/>
    </location>
</feature>
<organism evidence="3 4">
    <name type="scientific">Trichoderma citrinoviride</name>
    <dbReference type="NCBI Taxonomy" id="58853"/>
    <lineage>
        <taxon>Eukaryota</taxon>
        <taxon>Fungi</taxon>
        <taxon>Dikarya</taxon>
        <taxon>Ascomycota</taxon>
        <taxon>Pezizomycotina</taxon>
        <taxon>Sordariomycetes</taxon>
        <taxon>Hypocreomycetidae</taxon>
        <taxon>Hypocreales</taxon>
        <taxon>Hypocreaceae</taxon>
        <taxon>Trichoderma</taxon>
    </lineage>
</organism>
<dbReference type="Gene3D" id="1.10.418.10">
    <property type="entry name" value="Calponin-like domain"/>
    <property type="match status" value="1"/>
</dbReference>
<proteinExistence type="predicted"/>
<dbReference type="InterPro" id="IPR003096">
    <property type="entry name" value="SM22_calponin"/>
</dbReference>
<dbReference type="InterPro" id="IPR050606">
    <property type="entry name" value="Calponin-like"/>
</dbReference>
<feature type="compositionally biased region" description="Basic and acidic residues" evidence="1">
    <location>
        <begin position="492"/>
        <end position="512"/>
    </location>
</feature>
<dbReference type="GO" id="GO:0015629">
    <property type="term" value="C:actin cytoskeleton"/>
    <property type="evidence" value="ECO:0007669"/>
    <property type="project" value="TreeGrafter"/>
</dbReference>
<feature type="region of interest" description="Disordered" evidence="1">
    <location>
        <begin position="232"/>
        <end position="605"/>
    </location>
</feature>
<dbReference type="Pfam" id="PF00307">
    <property type="entry name" value="CH"/>
    <property type="match status" value="1"/>
</dbReference>
<feature type="domain" description="Calponin-homology (CH)" evidence="2">
    <location>
        <begin position="21"/>
        <end position="128"/>
    </location>
</feature>
<dbReference type="GO" id="GO:0007015">
    <property type="term" value="P:actin filament organization"/>
    <property type="evidence" value="ECO:0007669"/>
    <property type="project" value="TreeGrafter"/>
</dbReference>
<protein>
    <recommendedName>
        <fullName evidence="2">Calponin-homology (CH) domain-containing protein</fullName>
    </recommendedName>
</protein>
<feature type="compositionally biased region" description="Basic and acidic residues" evidence="1">
    <location>
        <begin position="232"/>
        <end position="242"/>
    </location>
</feature>
<name>A0A2T4BE31_9HYPO</name>
<dbReference type="SMART" id="SM00033">
    <property type="entry name" value="CH"/>
    <property type="match status" value="1"/>
</dbReference>
<gene>
    <name evidence="3" type="ORF">BBK36DRAFT_1196746</name>
</gene>
<accession>A0A2T4BE31</accession>